<dbReference type="GO" id="GO:0019005">
    <property type="term" value="C:SCF ubiquitin ligase complex"/>
    <property type="evidence" value="ECO:0007669"/>
    <property type="project" value="TreeGrafter"/>
</dbReference>
<keyword evidence="1" id="KW-1133">Transmembrane helix</keyword>
<name>A0A517ZLQ7_9PLAN</name>
<dbReference type="InterPro" id="IPR001611">
    <property type="entry name" value="Leu-rich_rpt"/>
</dbReference>
<gene>
    <name evidence="2" type="ORF">Mal52_18710</name>
</gene>
<keyword evidence="3" id="KW-1185">Reference proteome</keyword>
<proteinExistence type="predicted"/>
<dbReference type="EMBL" id="CP036276">
    <property type="protein sequence ID" value="QDU43397.1"/>
    <property type="molecule type" value="Genomic_DNA"/>
</dbReference>
<accession>A0A517ZLQ7</accession>
<sequence length="339" mass="36765">MPQIFKVIALWTNGIFIAISLFLSMFYLVADIGPSEAFMGFASILVLVLAAASVIAALSTTKQIAALFVLGYGAVCLFVGVAGWIWIEHFELYSQLSPPMETVILGLLSAVDITALLTNRPIQIVSLLRHRVASYMLLGGVVITVCVVAQIAIKYVPRISSQYASAEHFLQLGGGVQWEDGWVAGVYLKGTNTTDEDLGYLKDFPKLQSLYLSNTQVTDAGLVHISDQRSLAHLYLCETAITDKGLQQISSLTGLRNLWLSRTQVSDAGLKYLEGMTEIGYLDLGNTKVTDAGLVHLYDMKRMYYLGLPGTAVTESGLRKIGNVIPGLSAYNGTVSIGR</sequence>
<evidence type="ECO:0000256" key="1">
    <source>
        <dbReference type="SAM" id="Phobius"/>
    </source>
</evidence>
<feature type="transmembrane region" description="Helical" evidence="1">
    <location>
        <begin position="102"/>
        <end position="120"/>
    </location>
</feature>
<feature type="transmembrane region" description="Helical" evidence="1">
    <location>
        <begin position="65"/>
        <end position="87"/>
    </location>
</feature>
<keyword evidence="1" id="KW-0472">Membrane</keyword>
<keyword evidence="1" id="KW-0812">Transmembrane</keyword>
<dbReference type="KEGG" id="sdyn:Mal52_18710"/>
<protein>
    <submittedName>
        <fullName evidence="2">Leucine Rich repeats (2 copies)</fullName>
    </submittedName>
</protein>
<evidence type="ECO:0000313" key="2">
    <source>
        <dbReference type="EMBL" id="QDU43397.1"/>
    </source>
</evidence>
<feature type="transmembrane region" description="Helical" evidence="1">
    <location>
        <begin position="132"/>
        <end position="153"/>
    </location>
</feature>
<dbReference type="InterPro" id="IPR032675">
    <property type="entry name" value="LRR_dom_sf"/>
</dbReference>
<organism evidence="2 3">
    <name type="scientific">Symmachiella dynata</name>
    <dbReference type="NCBI Taxonomy" id="2527995"/>
    <lineage>
        <taxon>Bacteria</taxon>
        <taxon>Pseudomonadati</taxon>
        <taxon>Planctomycetota</taxon>
        <taxon>Planctomycetia</taxon>
        <taxon>Planctomycetales</taxon>
        <taxon>Planctomycetaceae</taxon>
        <taxon>Symmachiella</taxon>
    </lineage>
</organism>
<dbReference type="Pfam" id="PF13516">
    <property type="entry name" value="LRR_6"/>
    <property type="match status" value="1"/>
</dbReference>
<feature type="transmembrane region" description="Helical" evidence="1">
    <location>
        <begin position="7"/>
        <end position="30"/>
    </location>
</feature>
<dbReference type="Gene3D" id="3.80.10.10">
    <property type="entry name" value="Ribonuclease Inhibitor"/>
    <property type="match status" value="2"/>
</dbReference>
<reference evidence="2 3" key="1">
    <citation type="submission" date="2019-02" db="EMBL/GenBank/DDBJ databases">
        <title>Deep-cultivation of Planctomycetes and their phenomic and genomic characterization uncovers novel biology.</title>
        <authorList>
            <person name="Wiegand S."/>
            <person name="Jogler M."/>
            <person name="Boedeker C."/>
            <person name="Pinto D."/>
            <person name="Vollmers J."/>
            <person name="Rivas-Marin E."/>
            <person name="Kohn T."/>
            <person name="Peeters S.H."/>
            <person name="Heuer A."/>
            <person name="Rast P."/>
            <person name="Oberbeckmann S."/>
            <person name="Bunk B."/>
            <person name="Jeske O."/>
            <person name="Meyerdierks A."/>
            <person name="Storesund J.E."/>
            <person name="Kallscheuer N."/>
            <person name="Luecker S."/>
            <person name="Lage O.M."/>
            <person name="Pohl T."/>
            <person name="Merkel B.J."/>
            <person name="Hornburger P."/>
            <person name="Mueller R.-W."/>
            <person name="Bruemmer F."/>
            <person name="Labrenz M."/>
            <person name="Spormann A.M."/>
            <person name="Op den Camp H."/>
            <person name="Overmann J."/>
            <person name="Amann R."/>
            <person name="Jetten M.S.M."/>
            <person name="Mascher T."/>
            <person name="Medema M.H."/>
            <person name="Devos D.P."/>
            <person name="Kaster A.-K."/>
            <person name="Ovreas L."/>
            <person name="Rohde M."/>
            <person name="Galperin M.Y."/>
            <person name="Jogler C."/>
        </authorList>
    </citation>
    <scope>NUCLEOTIDE SEQUENCE [LARGE SCALE GENOMIC DNA]</scope>
    <source>
        <strain evidence="2 3">Mal52</strain>
    </source>
</reference>
<dbReference type="PANTHER" id="PTHR13318">
    <property type="entry name" value="PARTNER OF PAIRED, ISOFORM B-RELATED"/>
    <property type="match status" value="1"/>
</dbReference>
<feature type="transmembrane region" description="Helical" evidence="1">
    <location>
        <begin position="36"/>
        <end position="58"/>
    </location>
</feature>
<dbReference type="SUPFAM" id="SSF52047">
    <property type="entry name" value="RNI-like"/>
    <property type="match status" value="1"/>
</dbReference>
<dbReference type="AlphaFoldDB" id="A0A517ZLQ7"/>
<dbReference type="Proteomes" id="UP000319383">
    <property type="component" value="Chromosome"/>
</dbReference>
<evidence type="ECO:0000313" key="3">
    <source>
        <dbReference type="Proteomes" id="UP000319383"/>
    </source>
</evidence>
<dbReference type="GO" id="GO:0031146">
    <property type="term" value="P:SCF-dependent proteasomal ubiquitin-dependent protein catabolic process"/>
    <property type="evidence" value="ECO:0007669"/>
    <property type="project" value="TreeGrafter"/>
</dbReference>